<dbReference type="EMBL" id="JBFOLJ010000007">
    <property type="protein sequence ID" value="KAL2523298.1"/>
    <property type="molecule type" value="Genomic_DNA"/>
</dbReference>
<comment type="caution">
    <text evidence="2">The sequence shown here is derived from an EMBL/GenBank/DDBJ whole genome shotgun (WGS) entry which is preliminary data.</text>
</comment>
<sequence>MLANDDQKMTSKPDDIESQMMDREHDTTIRSEATADETIKICQEVNDDQKMTSKPDDIETQVMDGEHDTAIQSEATADETTKIFQETTELKVIDSSENIEEIILLDENRNQHVSVASILEEKIAEISEGDKTITDIPSQEVRVSYQKHDGCIDSSTQIIDKDSGAKDNLTVLSAEETETEVSYEEEKKIKEPDTEVHEPITMHFFIRVMQNPESVEPTIELPSTSEPVIEFQVIC</sequence>
<feature type="compositionally biased region" description="Basic and acidic residues" evidence="1">
    <location>
        <begin position="1"/>
        <end position="29"/>
    </location>
</feature>
<dbReference type="Proteomes" id="UP001604277">
    <property type="component" value="Unassembled WGS sequence"/>
</dbReference>
<accession>A0ABD1UEY6</accession>
<keyword evidence="3" id="KW-1185">Reference proteome</keyword>
<reference evidence="3" key="1">
    <citation type="submission" date="2024-07" db="EMBL/GenBank/DDBJ databases">
        <title>Two chromosome-level genome assemblies of Korean endemic species Abeliophyllum distichum and Forsythia ovata (Oleaceae).</title>
        <authorList>
            <person name="Jang H."/>
        </authorList>
    </citation>
    <scope>NUCLEOTIDE SEQUENCE [LARGE SCALE GENOMIC DNA]</scope>
</reference>
<dbReference type="AlphaFoldDB" id="A0ABD1UEY6"/>
<feature type="region of interest" description="Disordered" evidence="1">
    <location>
        <begin position="1"/>
        <end position="38"/>
    </location>
</feature>
<evidence type="ECO:0000313" key="3">
    <source>
        <dbReference type="Proteomes" id="UP001604277"/>
    </source>
</evidence>
<evidence type="ECO:0000313" key="2">
    <source>
        <dbReference type="EMBL" id="KAL2523298.1"/>
    </source>
</evidence>
<evidence type="ECO:0000256" key="1">
    <source>
        <dbReference type="SAM" id="MobiDB-lite"/>
    </source>
</evidence>
<protein>
    <submittedName>
        <fullName evidence="2">Titin</fullName>
    </submittedName>
</protein>
<organism evidence="2 3">
    <name type="scientific">Forsythia ovata</name>
    <dbReference type="NCBI Taxonomy" id="205694"/>
    <lineage>
        <taxon>Eukaryota</taxon>
        <taxon>Viridiplantae</taxon>
        <taxon>Streptophyta</taxon>
        <taxon>Embryophyta</taxon>
        <taxon>Tracheophyta</taxon>
        <taxon>Spermatophyta</taxon>
        <taxon>Magnoliopsida</taxon>
        <taxon>eudicotyledons</taxon>
        <taxon>Gunneridae</taxon>
        <taxon>Pentapetalae</taxon>
        <taxon>asterids</taxon>
        <taxon>lamiids</taxon>
        <taxon>Lamiales</taxon>
        <taxon>Oleaceae</taxon>
        <taxon>Forsythieae</taxon>
        <taxon>Forsythia</taxon>
    </lineage>
</organism>
<gene>
    <name evidence="2" type="ORF">Fot_27221</name>
</gene>
<proteinExistence type="predicted"/>
<name>A0ABD1UEY6_9LAMI</name>